<dbReference type="InterPro" id="IPR027417">
    <property type="entry name" value="P-loop_NTPase"/>
</dbReference>
<dbReference type="GO" id="GO:0030687">
    <property type="term" value="C:preribosome, large subunit precursor"/>
    <property type="evidence" value="ECO:0007669"/>
    <property type="project" value="TreeGrafter"/>
</dbReference>
<evidence type="ECO:0000313" key="10">
    <source>
        <dbReference type="WBParaSite" id="GPUH_0001457801-mRNA-1"/>
    </source>
</evidence>
<dbReference type="PANTHER" id="PTHR48103:SF2">
    <property type="entry name" value="MIDASIN"/>
    <property type="match status" value="1"/>
</dbReference>
<evidence type="ECO:0000256" key="8">
    <source>
        <dbReference type="ARBA" id="ARBA00023242"/>
    </source>
</evidence>
<sequence>LNNHEHTDLQEYIGSYVPDGNGRFVFVEGPLVKAARDGYWIILDELNLAPTDVIEALNRLLDDNRELYVAETNTVVKAHPQFRLFATQNPVGLYAGRKRLSRALLNRFIVLRFDQLPYEELAQMVVVSCGIAPSAANAMVSVFVDLRAQRSTFGVFSARDGLMTLRDLFKWAHRLSGSDQTDWRQSLAEHGFFLLGARCRNVEDLKTVKRTLEKNLKREIDIKRLFSIDSPYLPDEFCGRSTIGTVVLADTIRIMLILVAQCWRFSEPALIVGETGCGKTTVAQIIAKEKLLALNCHERTEAADFLGSLRPCGGGTFRWMDGIVEKLLAFNCHERTEAADFLGSLRPCGGGTFRWMDGIVVQAMKEGRPLLIDEISLAPDSVLERLNPLLEQSRSLFLNDAGTASSEVRAMPGFNVVATMNPGGDHGKKELSRALRNRFTEIWCSPDVSGSDLTSIVNQVLSTSSALLDENELLRSAIANCIVQFVLWFGTNFSHALRSTTTIRDVVAIAQHIAATLPRLNSPASAIYHAFSATLFDAIGTVPTRASLNLDILTKQAVSELSRIMQEQLGSAYDECFLLSLLPIIDQEGPENFVVGDFHIPFGPAERFMPKDFTLARGLTLDKPILLEGPPGCGKSSTVVALAAITGHPLTRLNLSEQTVSVFSFHT</sequence>
<dbReference type="GO" id="GO:0005654">
    <property type="term" value="C:nucleoplasm"/>
    <property type="evidence" value="ECO:0007669"/>
    <property type="project" value="UniProtKB-SubCell"/>
</dbReference>
<dbReference type="GO" id="GO:0000027">
    <property type="term" value="P:ribosomal large subunit assembly"/>
    <property type="evidence" value="ECO:0007669"/>
    <property type="project" value="TreeGrafter"/>
</dbReference>
<keyword evidence="6" id="KW-0067">ATP-binding</keyword>
<evidence type="ECO:0000256" key="1">
    <source>
        <dbReference type="ARBA" id="ARBA00004604"/>
    </source>
</evidence>
<dbReference type="GO" id="GO:0000055">
    <property type="term" value="P:ribosomal large subunit export from nucleus"/>
    <property type="evidence" value="ECO:0007669"/>
    <property type="project" value="TreeGrafter"/>
</dbReference>
<organism evidence="10">
    <name type="scientific">Gongylonema pulchrum</name>
    <dbReference type="NCBI Taxonomy" id="637853"/>
    <lineage>
        <taxon>Eukaryota</taxon>
        <taxon>Metazoa</taxon>
        <taxon>Ecdysozoa</taxon>
        <taxon>Nematoda</taxon>
        <taxon>Chromadorea</taxon>
        <taxon>Rhabditida</taxon>
        <taxon>Spirurina</taxon>
        <taxon>Spiruromorpha</taxon>
        <taxon>Spiruroidea</taxon>
        <taxon>Gongylonematidae</taxon>
        <taxon>Gongylonema</taxon>
    </lineage>
</organism>
<dbReference type="AlphaFoldDB" id="A0A183E0R8"/>
<dbReference type="Pfam" id="PF17867">
    <property type="entry name" value="AAA_lid_7"/>
    <property type="match status" value="1"/>
</dbReference>
<dbReference type="GO" id="GO:0016887">
    <property type="term" value="F:ATP hydrolysis activity"/>
    <property type="evidence" value="ECO:0007669"/>
    <property type="project" value="InterPro"/>
</dbReference>
<name>A0A183E0R8_9BILA</name>
<evidence type="ECO:0000256" key="2">
    <source>
        <dbReference type="ARBA" id="ARBA00004642"/>
    </source>
</evidence>
<comment type="subcellular location">
    <subcellularLocation>
        <location evidence="1">Nucleus</location>
        <location evidence="1">Nucleolus</location>
    </subcellularLocation>
    <subcellularLocation>
        <location evidence="2">Nucleus</location>
        <location evidence="2">Nucleoplasm</location>
    </subcellularLocation>
</comment>
<dbReference type="GO" id="GO:0005730">
    <property type="term" value="C:nucleolus"/>
    <property type="evidence" value="ECO:0007669"/>
    <property type="project" value="UniProtKB-SubCell"/>
</dbReference>
<dbReference type="InterPro" id="IPR040848">
    <property type="entry name" value="AAA_lid_7"/>
</dbReference>
<evidence type="ECO:0000256" key="5">
    <source>
        <dbReference type="ARBA" id="ARBA00022741"/>
    </source>
</evidence>
<comment type="similarity">
    <text evidence="3">Belongs to the midasin family.</text>
</comment>
<dbReference type="WBParaSite" id="GPUH_0001457801-mRNA-1">
    <property type="protein sequence ID" value="GPUH_0001457801-mRNA-1"/>
    <property type="gene ID" value="GPUH_0001457801"/>
</dbReference>
<feature type="domain" description="AAA+ ATPase" evidence="9">
    <location>
        <begin position="265"/>
        <end position="449"/>
    </location>
</feature>
<dbReference type="PANTHER" id="PTHR48103">
    <property type="entry name" value="MIDASIN-RELATED"/>
    <property type="match status" value="1"/>
</dbReference>
<dbReference type="SUPFAM" id="SSF52540">
    <property type="entry name" value="P-loop containing nucleoside triphosphate hydrolases"/>
    <property type="match status" value="3"/>
</dbReference>
<reference evidence="10" key="1">
    <citation type="submission" date="2016-06" db="UniProtKB">
        <authorList>
            <consortium name="WormBaseParasite"/>
        </authorList>
    </citation>
    <scope>IDENTIFICATION</scope>
</reference>
<protein>
    <recommendedName>
        <fullName evidence="4">Midasin</fullName>
    </recommendedName>
</protein>
<dbReference type="InterPro" id="IPR003593">
    <property type="entry name" value="AAA+_ATPase"/>
</dbReference>
<dbReference type="Pfam" id="PF00004">
    <property type="entry name" value="AAA"/>
    <property type="match status" value="1"/>
</dbReference>
<dbReference type="InterPro" id="IPR003959">
    <property type="entry name" value="ATPase_AAA_core"/>
</dbReference>
<dbReference type="GO" id="GO:0005524">
    <property type="term" value="F:ATP binding"/>
    <property type="evidence" value="ECO:0007669"/>
    <property type="project" value="UniProtKB-KW"/>
</dbReference>
<dbReference type="InterPro" id="IPR011704">
    <property type="entry name" value="ATPase_dyneun-rel_AAA"/>
</dbReference>
<dbReference type="Pfam" id="PF07728">
    <property type="entry name" value="AAA_5"/>
    <property type="match status" value="3"/>
</dbReference>
<evidence type="ECO:0000256" key="4">
    <source>
        <dbReference type="ARBA" id="ARBA00017143"/>
    </source>
</evidence>
<evidence type="ECO:0000256" key="6">
    <source>
        <dbReference type="ARBA" id="ARBA00022840"/>
    </source>
</evidence>
<dbReference type="Gene3D" id="3.40.50.300">
    <property type="entry name" value="P-loop containing nucleotide triphosphate hydrolases"/>
    <property type="match status" value="4"/>
</dbReference>
<keyword evidence="7" id="KW-0143">Chaperone</keyword>
<dbReference type="SMART" id="SM00382">
    <property type="entry name" value="AAA"/>
    <property type="match status" value="1"/>
</dbReference>
<evidence type="ECO:0000256" key="7">
    <source>
        <dbReference type="ARBA" id="ARBA00023186"/>
    </source>
</evidence>
<accession>A0A183E0R8</accession>
<evidence type="ECO:0000259" key="9">
    <source>
        <dbReference type="SMART" id="SM00382"/>
    </source>
</evidence>
<evidence type="ECO:0000256" key="3">
    <source>
        <dbReference type="ARBA" id="ARBA00007188"/>
    </source>
</evidence>
<keyword evidence="8" id="KW-0539">Nucleus</keyword>
<proteinExistence type="inferred from homology"/>
<keyword evidence="5" id="KW-0547">Nucleotide-binding</keyword>
<dbReference type="FunFam" id="3.40.50.300:FF:000142">
    <property type="entry name" value="Midasin"/>
    <property type="match status" value="1"/>
</dbReference>